<evidence type="ECO:0000256" key="4">
    <source>
        <dbReference type="ARBA" id="ARBA00022900"/>
    </source>
</evidence>
<keyword evidence="9" id="KW-1185">Reference proteome</keyword>
<dbReference type="Gene3D" id="2.60.40.1940">
    <property type="match status" value="1"/>
</dbReference>
<gene>
    <name evidence="8" type="ORF">PECUL_23A013383</name>
</gene>
<evidence type="ECO:0000259" key="6">
    <source>
        <dbReference type="Pfam" id="PF01835"/>
    </source>
</evidence>
<keyword evidence="2" id="KW-0646">Protease inhibitor</keyword>
<dbReference type="GO" id="GO:0004867">
    <property type="term" value="F:serine-type endopeptidase inhibitor activity"/>
    <property type="evidence" value="ECO:0007669"/>
    <property type="project" value="UniProtKB-KW"/>
</dbReference>
<dbReference type="PANTHER" id="PTHR11412:SF171">
    <property type="entry name" value="PREGNANCY ZONE PROTEIN-LIKE PROTEIN"/>
    <property type="match status" value="1"/>
</dbReference>
<dbReference type="Pfam" id="PF01835">
    <property type="entry name" value="MG2"/>
    <property type="match status" value="1"/>
</dbReference>
<comment type="similarity">
    <text evidence="1">Belongs to the protease inhibitor I39 (alpha-2-macroglobulin) family.</text>
</comment>
<organism evidence="8 9">
    <name type="scientific">Pelobates cultripes</name>
    <name type="common">Western spadefoot toad</name>
    <dbReference type="NCBI Taxonomy" id="61616"/>
    <lineage>
        <taxon>Eukaryota</taxon>
        <taxon>Metazoa</taxon>
        <taxon>Chordata</taxon>
        <taxon>Craniata</taxon>
        <taxon>Vertebrata</taxon>
        <taxon>Euteleostomi</taxon>
        <taxon>Amphibia</taxon>
        <taxon>Batrachia</taxon>
        <taxon>Anura</taxon>
        <taxon>Pelobatoidea</taxon>
        <taxon>Pelobatidae</taxon>
        <taxon>Pelobates</taxon>
    </lineage>
</organism>
<evidence type="ECO:0000256" key="3">
    <source>
        <dbReference type="ARBA" id="ARBA00022729"/>
    </source>
</evidence>
<dbReference type="Proteomes" id="UP001295444">
    <property type="component" value="Unassembled WGS sequence"/>
</dbReference>
<dbReference type="AlphaFoldDB" id="A0AAD1TNQ1"/>
<evidence type="ECO:0000256" key="1">
    <source>
        <dbReference type="ARBA" id="ARBA00010952"/>
    </source>
</evidence>
<dbReference type="FunFam" id="2.60.40.1930:FF:000001">
    <property type="entry name" value="CD109 isoform 3"/>
    <property type="match status" value="1"/>
</dbReference>
<evidence type="ECO:0000256" key="2">
    <source>
        <dbReference type="ARBA" id="ARBA00022690"/>
    </source>
</evidence>
<evidence type="ECO:0000313" key="9">
    <source>
        <dbReference type="Proteomes" id="UP001295444"/>
    </source>
</evidence>
<feature type="domain" description="Macroglobulin" evidence="6">
    <location>
        <begin position="44"/>
        <end position="122"/>
    </location>
</feature>
<accession>A0AAD1TNQ1</accession>
<dbReference type="EMBL" id="CAKOES020000782">
    <property type="protein sequence ID" value="CAH2330573.1"/>
    <property type="molecule type" value="Genomic_DNA"/>
</dbReference>
<keyword evidence="3" id="KW-0732">Signal</keyword>
<name>A0AAD1TNQ1_PELCU</name>
<dbReference type="PANTHER" id="PTHR11412">
    <property type="entry name" value="MACROGLOBULIN / COMPLEMENT"/>
    <property type="match status" value="1"/>
</dbReference>
<dbReference type="InterPro" id="IPR002890">
    <property type="entry name" value="MG2"/>
</dbReference>
<dbReference type="Gene3D" id="2.60.40.1930">
    <property type="match status" value="1"/>
</dbReference>
<reference evidence="8" key="1">
    <citation type="submission" date="2022-03" db="EMBL/GenBank/DDBJ databases">
        <authorList>
            <person name="Alioto T."/>
            <person name="Alioto T."/>
            <person name="Gomez Garrido J."/>
        </authorList>
    </citation>
    <scope>NUCLEOTIDE SEQUENCE</scope>
</reference>
<sequence>MSKVPSPSGTEEIVKIEIRGLTSGDSSDQLSSKSVAIRRKQNGTFIQTDKSIYKPGQKVNFRIVTLSQDLETSNEKYPLIELQDPQRNRLAQWKDVVPNSGIVDLSFQLSPEPALGTYNIKTDLINHVFTVEEYVLPKFEVSLQAPPSITVLDSNMTVTTCARYTFGQPVPGTVTFKICQKCWGSYWRRWGPSSQDGENKEGENDVCHLHTAKNDHSGCLKSTVDLSKFQIRNSNYDRKLVVEAFLEEEGT</sequence>
<keyword evidence="5" id="KW-0325">Glycoprotein</keyword>
<evidence type="ECO:0000313" key="8">
    <source>
        <dbReference type="EMBL" id="CAH2330573.1"/>
    </source>
</evidence>
<feature type="domain" description="Macroglobulin" evidence="7">
    <location>
        <begin position="133"/>
        <end position="232"/>
    </location>
</feature>
<keyword evidence="4" id="KW-0722">Serine protease inhibitor</keyword>
<protein>
    <submittedName>
        <fullName evidence="8">Alpha-2-macroglobulin 1</fullName>
    </submittedName>
</protein>
<dbReference type="InterPro" id="IPR041555">
    <property type="entry name" value="MG3"/>
</dbReference>
<evidence type="ECO:0000259" key="7">
    <source>
        <dbReference type="Pfam" id="PF17791"/>
    </source>
</evidence>
<dbReference type="Pfam" id="PF17791">
    <property type="entry name" value="MG3"/>
    <property type="match status" value="1"/>
</dbReference>
<evidence type="ECO:0000256" key="5">
    <source>
        <dbReference type="ARBA" id="ARBA00023180"/>
    </source>
</evidence>
<dbReference type="InterPro" id="IPR050473">
    <property type="entry name" value="A2M/Complement_sys"/>
</dbReference>
<comment type="caution">
    <text evidence="8">The sequence shown here is derived from an EMBL/GenBank/DDBJ whole genome shotgun (WGS) entry which is preliminary data.</text>
</comment>
<feature type="non-terminal residue" evidence="8">
    <location>
        <position position="251"/>
    </location>
</feature>
<proteinExistence type="inferred from homology"/>